<evidence type="ECO:0000313" key="9">
    <source>
        <dbReference type="Proteomes" id="UP000193928"/>
    </source>
</evidence>
<comment type="caution">
    <text evidence="8">The sequence shown here is derived from an EMBL/GenBank/DDBJ whole genome shotgun (WGS) entry which is preliminary data.</text>
</comment>
<dbReference type="InterPro" id="IPR038468">
    <property type="entry name" value="MmpS_C"/>
</dbReference>
<protein>
    <recommendedName>
        <fullName evidence="10">Transport acessory protein MmpS</fullName>
    </recommendedName>
</protein>
<evidence type="ECO:0000256" key="4">
    <source>
        <dbReference type="ARBA" id="ARBA00022692"/>
    </source>
</evidence>
<evidence type="ECO:0000256" key="6">
    <source>
        <dbReference type="ARBA" id="ARBA00023136"/>
    </source>
</evidence>
<proteinExistence type="inferred from homology"/>
<dbReference type="Pfam" id="PF05423">
    <property type="entry name" value="Mycobact_memb"/>
    <property type="match status" value="1"/>
</dbReference>
<dbReference type="InterPro" id="IPR008693">
    <property type="entry name" value="MmpS"/>
</dbReference>
<sequence>MDQRARTSPITRVLRRTWLLLAVFFVALVATLGIYRLHSMLGVHPLPPVRVAADDDVPQFAPKRVTYEVFGPAPTGKIAYLDPDARVQRLESVPLPWSQTITTPLPSVTVNLLAQSNSDMIGCRIVVNDAVKDERSETGPKALTFCQVMSA</sequence>
<evidence type="ECO:0000256" key="1">
    <source>
        <dbReference type="ARBA" id="ARBA00004236"/>
    </source>
</evidence>
<dbReference type="AlphaFoldDB" id="A0A1X1XB73"/>
<dbReference type="Proteomes" id="UP000193928">
    <property type="component" value="Unassembled WGS sequence"/>
</dbReference>
<evidence type="ECO:0008006" key="10">
    <source>
        <dbReference type="Google" id="ProtNLM"/>
    </source>
</evidence>
<organism evidence="8 9">
    <name type="scientific">Mycobacterium gordonae</name>
    <dbReference type="NCBI Taxonomy" id="1778"/>
    <lineage>
        <taxon>Bacteria</taxon>
        <taxon>Bacillati</taxon>
        <taxon>Actinomycetota</taxon>
        <taxon>Actinomycetes</taxon>
        <taxon>Mycobacteriales</taxon>
        <taxon>Mycobacteriaceae</taxon>
        <taxon>Mycobacterium</taxon>
    </lineage>
</organism>
<name>A0A1X1XB73_MYCGO</name>
<keyword evidence="9" id="KW-1185">Reference proteome</keyword>
<reference evidence="8 9" key="1">
    <citation type="submission" date="2016-01" db="EMBL/GenBank/DDBJ databases">
        <title>The new phylogeny of the genus Mycobacterium.</title>
        <authorList>
            <person name="Tarcisio F."/>
            <person name="Conor M."/>
            <person name="Antonella G."/>
            <person name="Elisabetta G."/>
            <person name="Giulia F.S."/>
            <person name="Sara T."/>
            <person name="Anna F."/>
            <person name="Clotilde B."/>
            <person name="Roberto B."/>
            <person name="Veronica D.S."/>
            <person name="Fabio R."/>
            <person name="Monica P."/>
            <person name="Olivier J."/>
            <person name="Enrico T."/>
            <person name="Nicola S."/>
        </authorList>
    </citation>
    <scope>NUCLEOTIDE SEQUENCE [LARGE SCALE GENOMIC DNA]</scope>
    <source>
        <strain evidence="8 9">DSM 44160</strain>
    </source>
</reference>
<gene>
    <name evidence="8" type="ORF">AWC08_13590</name>
</gene>
<evidence type="ECO:0000256" key="2">
    <source>
        <dbReference type="ARBA" id="ARBA00007531"/>
    </source>
</evidence>
<evidence type="ECO:0000256" key="7">
    <source>
        <dbReference type="SAM" id="Phobius"/>
    </source>
</evidence>
<accession>A0A1X1XB73</accession>
<keyword evidence="5 7" id="KW-1133">Transmembrane helix</keyword>
<dbReference type="GO" id="GO:0005886">
    <property type="term" value="C:plasma membrane"/>
    <property type="evidence" value="ECO:0007669"/>
    <property type="project" value="UniProtKB-SubCell"/>
</dbReference>
<comment type="subcellular location">
    <subcellularLocation>
        <location evidence="1">Cell membrane</location>
    </subcellularLocation>
</comment>
<feature type="transmembrane region" description="Helical" evidence="7">
    <location>
        <begin position="18"/>
        <end position="37"/>
    </location>
</feature>
<keyword evidence="3" id="KW-1003">Cell membrane</keyword>
<evidence type="ECO:0000256" key="3">
    <source>
        <dbReference type="ARBA" id="ARBA00022475"/>
    </source>
</evidence>
<keyword evidence="6 7" id="KW-0472">Membrane</keyword>
<keyword evidence="4 7" id="KW-0812">Transmembrane</keyword>
<comment type="similarity">
    <text evidence="2">Belongs to the MmpS family.</text>
</comment>
<dbReference type="Gene3D" id="2.60.40.2880">
    <property type="entry name" value="MmpS1-5, C-terminal soluble domain"/>
    <property type="match status" value="1"/>
</dbReference>
<dbReference type="EMBL" id="LQOY01000015">
    <property type="protein sequence ID" value="ORV96176.1"/>
    <property type="molecule type" value="Genomic_DNA"/>
</dbReference>
<evidence type="ECO:0000256" key="5">
    <source>
        <dbReference type="ARBA" id="ARBA00022989"/>
    </source>
</evidence>
<evidence type="ECO:0000313" key="8">
    <source>
        <dbReference type="EMBL" id="ORV96176.1"/>
    </source>
</evidence>